<sequence length="352" mass="38914">MAAGSLLVVDVISDEALKALGIVPFTKKNFVIIIAVEGPSKHFRNEEVLGIGESPSKAVAWINQDVAAYLPSTNITSIAVGSEVLTSIPNLVPVLVPAMNYLHKALVASNLNFQLYSLSDSSILEKYRLVLHVKCISIFWIHIWKWHFPLDYALSRSLPSVKQIVDPNTLSHYDSMFDALVDATYYSIEVLNLSGIPIVVTETGWPWLGGANEPMLLQIMLRPSINQASYASNDYYKKKKRSVGAKCDFDGTVATTTVDPGHGSCKFTGSVDGSISLENLLILFHNCILIGVFGNEIKSRTLEKVHRKKEIVSWYNSIHFAFIMEFIIIVSSPNHINTANEVSVKIVTGPRH</sequence>
<evidence type="ECO:0000313" key="3">
    <source>
        <dbReference type="EMBL" id="KAF9689890.1"/>
    </source>
</evidence>
<name>A0A835NC19_9ROSI</name>
<dbReference type="InterPro" id="IPR012946">
    <property type="entry name" value="X8"/>
</dbReference>
<evidence type="ECO:0000259" key="2">
    <source>
        <dbReference type="SMART" id="SM00768"/>
    </source>
</evidence>
<protein>
    <recommendedName>
        <fullName evidence="2">X8 domain-containing protein</fullName>
    </recommendedName>
</protein>
<dbReference type="AlphaFoldDB" id="A0A835NC19"/>
<proteinExistence type="predicted"/>
<dbReference type="SMART" id="SM00768">
    <property type="entry name" value="X8"/>
    <property type="match status" value="1"/>
</dbReference>
<dbReference type="Gene3D" id="3.20.20.80">
    <property type="entry name" value="Glycosidases"/>
    <property type="match status" value="2"/>
</dbReference>
<dbReference type="Proteomes" id="UP000657918">
    <property type="component" value="Unassembled WGS sequence"/>
</dbReference>
<organism evidence="3 4">
    <name type="scientific">Salix dunnii</name>
    <dbReference type="NCBI Taxonomy" id="1413687"/>
    <lineage>
        <taxon>Eukaryota</taxon>
        <taxon>Viridiplantae</taxon>
        <taxon>Streptophyta</taxon>
        <taxon>Embryophyta</taxon>
        <taxon>Tracheophyta</taxon>
        <taxon>Spermatophyta</taxon>
        <taxon>Magnoliopsida</taxon>
        <taxon>eudicotyledons</taxon>
        <taxon>Gunneridae</taxon>
        <taxon>Pentapetalae</taxon>
        <taxon>rosids</taxon>
        <taxon>fabids</taxon>
        <taxon>Malpighiales</taxon>
        <taxon>Salicaceae</taxon>
        <taxon>Saliceae</taxon>
        <taxon>Salix</taxon>
    </lineage>
</organism>
<dbReference type="PANTHER" id="PTHR32227">
    <property type="entry name" value="GLUCAN ENDO-1,3-BETA-GLUCOSIDASE BG1-RELATED-RELATED"/>
    <property type="match status" value="1"/>
</dbReference>
<accession>A0A835NC19</accession>
<dbReference type="EMBL" id="JADGMS010000001">
    <property type="protein sequence ID" value="KAF9689890.1"/>
    <property type="molecule type" value="Genomic_DNA"/>
</dbReference>
<comment type="caution">
    <text evidence="3">The sequence shown here is derived from an EMBL/GenBank/DDBJ whole genome shotgun (WGS) entry which is preliminary data.</text>
</comment>
<dbReference type="InterPro" id="IPR017853">
    <property type="entry name" value="GH"/>
</dbReference>
<reference evidence="3 4" key="1">
    <citation type="submission" date="2020-10" db="EMBL/GenBank/DDBJ databases">
        <title>Plant Genome Project.</title>
        <authorList>
            <person name="Zhang R.-G."/>
        </authorList>
    </citation>
    <scope>NUCLEOTIDE SEQUENCE [LARGE SCALE GENOMIC DNA]</scope>
    <source>
        <strain evidence="3">FAFU-HL-1</strain>
        <tissue evidence="3">Leaf</tissue>
    </source>
</reference>
<dbReference type="GO" id="GO:0005975">
    <property type="term" value="P:carbohydrate metabolic process"/>
    <property type="evidence" value="ECO:0007669"/>
    <property type="project" value="InterPro"/>
</dbReference>
<dbReference type="GO" id="GO:0004553">
    <property type="term" value="F:hydrolase activity, hydrolyzing O-glycosyl compounds"/>
    <property type="evidence" value="ECO:0007669"/>
    <property type="project" value="InterPro"/>
</dbReference>
<dbReference type="SUPFAM" id="SSF51445">
    <property type="entry name" value="(Trans)glycosidases"/>
    <property type="match status" value="1"/>
</dbReference>
<keyword evidence="1" id="KW-0732">Signal</keyword>
<evidence type="ECO:0000313" key="4">
    <source>
        <dbReference type="Proteomes" id="UP000657918"/>
    </source>
</evidence>
<dbReference type="InterPro" id="IPR044965">
    <property type="entry name" value="Glyco_hydro_17_plant"/>
</dbReference>
<gene>
    <name evidence="3" type="ORF">SADUNF_Sadunf01G0139400</name>
</gene>
<keyword evidence="4" id="KW-1185">Reference proteome</keyword>
<evidence type="ECO:0000256" key="1">
    <source>
        <dbReference type="ARBA" id="ARBA00022729"/>
    </source>
</evidence>
<feature type="domain" description="X8" evidence="2">
    <location>
        <begin position="209"/>
        <end position="267"/>
    </location>
</feature>
<dbReference type="OrthoDB" id="10585571at2759"/>